<sequence>MSQYCYGPSALGCDSIRLLRLMPNEDETAPIHCQLFNYPLHRLDKGTHLYEALSYVWGDPCNTLPIFVEEHSFPVTVNLHAALSRLRDHFLQRIVWVDSICINQADGEEKRGQIQSMAKIYGQANRVIVWLGDAADDSDRAVEEIRIAAGKQFGKQSTDFSTDETLQQAIRALLRRPWFRRIWVLQEIAAARHVRVMCGSLEIGGYAFCSGLESLKHFYETLPELRSLIHSVVYLMEGAIFRPDYRTSLSDRVSLEICPLGELIEMFHTREATLLHDKVYALLGMSSDNTNAAGLSPDYTVPWSQLFQRLVKFLLCQQVSVETWEDREIAVIKSRGCVIGQVSSIENDQEDRQNLNIIFRSALEHLGYNKEWKVHRTLRASAKSVQEGDLVCLLQGTSKPTIIRPYKDYFAVIMIAATPSEAVRTESSSVRQPKLSQSRIDPPYDFLLVWSWETAPGQLQSRGECKTLTEVLGRENTTIGLEDDLGKATRLWKAALILQDSKEYEEAKRRLKEAIKGCERTIGKKDLHTLVVMETLALVYRKTKEWKEAEELLLQVIKTKQRMRMADHPDTLISMASLALCYKAQGQLMGAEKQEMMICLLKLRGIQIEEELVVQVARSFDEEVMTLLFQQKGDEIQVTEEMVEAAAGNEGSGQQAMKLLFDCEGDEIQITEGVVKAAAGNRRSGQEVMKVLLDREGDKIQITEGVVKAAAGNGRSGQEVMKLLLNHEGNKIQITEGAVVEVARRRFDEEVMKLLLDRKGDEIHITEGVVEAAAGNWRSAQKVMQLLLDRREDEIQTTEAVVEAAAGNKGRGKRSDGASG</sequence>
<name>A0A9P4LFV6_9PLEO</name>
<dbReference type="InterPro" id="IPR010730">
    <property type="entry name" value="HET"/>
</dbReference>
<dbReference type="Gene3D" id="1.20.5.340">
    <property type="match status" value="3"/>
</dbReference>
<dbReference type="AlphaFoldDB" id="A0A9P4LFV6"/>
<evidence type="ECO:0000313" key="2">
    <source>
        <dbReference type="EMBL" id="KAF2022634.1"/>
    </source>
</evidence>
<dbReference type="InterPro" id="IPR052895">
    <property type="entry name" value="HetReg/Transcr_Mod"/>
</dbReference>
<dbReference type="SUPFAM" id="SSF48452">
    <property type="entry name" value="TPR-like"/>
    <property type="match status" value="1"/>
</dbReference>
<feature type="domain" description="Heterokaryon incompatibility" evidence="1">
    <location>
        <begin position="50"/>
        <end position="187"/>
    </location>
</feature>
<evidence type="ECO:0000313" key="3">
    <source>
        <dbReference type="Proteomes" id="UP000799777"/>
    </source>
</evidence>
<dbReference type="Proteomes" id="UP000799777">
    <property type="component" value="Unassembled WGS sequence"/>
</dbReference>
<dbReference type="OrthoDB" id="194358at2759"/>
<reference evidence="2" key="1">
    <citation type="journal article" date="2020" name="Stud. Mycol.">
        <title>101 Dothideomycetes genomes: a test case for predicting lifestyles and emergence of pathogens.</title>
        <authorList>
            <person name="Haridas S."/>
            <person name="Albert R."/>
            <person name="Binder M."/>
            <person name="Bloem J."/>
            <person name="Labutti K."/>
            <person name="Salamov A."/>
            <person name="Andreopoulos B."/>
            <person name="Baker S."/>
            <person name="Barry K."/>
            <person name="Bills G."/>
            <person name="Bluhm B."/>
            <person name="Cannon C."/>
            <person name="Castanera R."/>
            <person name="Culley D."/>
            <person name="Daum C."/>
            <person name="Ezra D."/>
            <person name="Gonzalez J."/>
            <person name="Henrissat B."/>
            <person name="Kuo A."/>
            <person name="Liang C."/>
            <person name="Lipzen A."/>
            <person name="Lutzoni F."/>
            <person name="Magnuson J."/>
            <person name="Mondo S."/>
            <person name="Nolan M."/>
            <person name="Ohm R."/>
            <person name="Pangilinan J."/>
            <person name="Park H.-J."/>
            <person name="Ramirez L."/>
            <person name="Alfaro M."/>
            <person name="Sun H."/>
            <person name="Tritt A."/>
            <person name="Yoshinaga Y."/>
            <person name="Zwiers L.-H."/>
            <person name="Turgeon B."/>
            <person name="Goodwin S."/>
            <person name="Spatafora J."/>
            <person name="Crous P."/>
            <person name="Grigoriev I."/>
        </authorList>
    </citation>
    <scope>NUCLEOTIDE SEQUENCE</scope>
    <source>
        <strain evidence="2">CBS 110217</strain>
    </source>
</reference>
<dbReference type="EMBL" id="ML978495">
    <property type="protein sequence ID" value="KAF2022634.1"/>
    <property type="molecule type" value="Genomic_DNA"/>
</dbReference>
<dbReference type="Pfam" id="PF23397">
    <property type="entry name" value="DUF7104"/>
    <property type="match status" value="6"/>
</dbReference>
<dbReference type="Pfam" id="PF06985">
    <property type="entry name" value="HET"/>
    <property type="match status" value="1"/>
</dbReference>
<dbReference type="Gene3D" id="1.25.40.10">
    <property type="entry name" value="Tetratricopeptide repeat domain"/>
    <property type="match status" value="1"/>
</dbReference>
<dbReference type="InterPro" id="IPR055530">
    <property type="entry name" value="DUF7104"/>
</dbReference>
<dbReference type="Pfam" id="PF13424">
    <property type="entry name" value="TPR_12"/>
    <property type="match status" value="1"/>
</dbReference>
<comment type="caution">
    <text evidence="2">The sequence shown here is derived from an EMBL/GenBank/DDBJ whole genome shotgun (WGS) entry which is preliminary data.</text>
</comment>
<dbReference type="PANTHER" id="PTHR24148">
    <property type="entry name" value="ANKYRIN REPEAT DOMAIN-CONTAINING PROTEIN 39 HOMOLOG-RELATED"/>
    <property type="match status" value="1"/>
</dbReference>
<dbReference type="InterPro" id="IPR011990">
    <property type="entry name" value="TPR-like_helical_dom_sf"/>
</dbReference>
<accession>A0A9P4LFV6</accession>
<dbReference type="PANTHER" id="PTHR24148:SF78">
    <property type="entry name" value="HETEROKARYON INCOMPATIBILITY DOMAIN-CONTAINING PROTEIN"/>
    <property type="match status" value="1"/>
</dbReference>
<protein>
    <submittedName>
        <fullName evidence="2">HET-domain-containing protein</fullName>
    </submittedName>
</protein>
<gene>
    <name evidence="2" type="ORF">EK21DRAFT_82834</name>
</gene>
<keyword evidence="3" id="KW-1185">Reference proteome</keyword>
<evidence type="ECO:0000259" key="1">
    <source>
        <dbReference type="Pfam" id="PF06985"/>
    </source>
</evidence>
<proteinExistence type="predicted"/>
<organism evidence="2 3">
    <name type="scientific">Setomelanomma holmii</name>
    <dbReference type="NCBI Taxonomy" id="210430"/>
    <lineage>
        <taxon>Eukaryota</taxon>
        <taxon>Fungi</taxon>
        <taxon>Dikarya</taxon>
        <taxon>Ascomycota</taxon>
        <taxon>Pezizomycotina</taxon>
        <taxon>Dothideomycetes</taxon>
        <taxon>Pleosporomycetidae</taxon>
        <taxon>Pleosporales</taxon>
        <taxon>Pleosporineae</taxon>
        <taxon>Phaeosphaeriaceae</taxon>
        <taxon>Setomelanomma</taxon>
    </lineage>
</organism>